<evidence type="ECO:0000313" key="9">
    <source>
        <dbReference type="Proteomes" id="UP000014760"/>
    </source>
</evidence>
<evidence type="ECO:0000313" key="7">
    <source>
        <dbReference type="EMBL" id="ELU08718.1"/>
    </source>
</evidence>
<dbReference type="SUPFAM" id="SSF81321">
    <property type="entry name" value="Family A G protein-coupled receptor-like"/>
    <property type="match status" value="1"/>
</dbReference>
<reference evidence="9" key="1">
    <citation type="submission" date="2012-12" db="EMBL/GenBank/DDBJ databases">
        <authorList>
            <person name="Hellsten U."/>
            <person name="Grimwood J."/>
            <person name="Chapman J.A."/>
            <person name="Shapiro H."/>
            <person name="Aerts A."/>
            <person name="Otillar R.P."/>
            <person name="Terry A.Y."/>
            <person name="Boore J.L."/>
            <person name="Simakov O."/>
            <person name="Marletaz F."/>
            <person name="Cho S.-J."/>
            <person name="Edsinger-Gonzales E."/>
            <person name="Havlak P."/>
            <person name="Kuo D.-H."/>
            <person name="Larsson T."/>
            <person name="Lv J."/>
            <person name="Arendt D."/>
            <person name="Savage R."/>
            <person name="Osoegawa K."/>
            <person name="de Jong P."/>
            <person name="Lindberg D.R."/>
            <person name="Seaver E.C."/>
            <person name="Weisblat D.A."/>
            <person name="Putnam N.H."/>
            <person name="Grigoriev I.V."/>
            <person name="Rokhsar D.S."/>
        </authorList>
    </citation>
    <scope>NUCLEOTIDE SEQUENCE</scope>
    <source>
        <strain evidence="9">I ESC-2004</strain>
    </source>
</reference>
<accession>R7URF8</accession>
<gene>
    <name evidence="7" type="ORF">CAPTEDRAFT_227407</name>
</gene>
<evidence type="ECO:0000256" key="3">
    <source>
        <dbReference type="ARBA" id="ARBA00022989"/>
    </source>
</evidence>
<dbReference type="PANTHER" id="PTHR46641:SF2">
    <property type="entry name" value="FMRFAMIDE RECEPTOR"/>
    <property type="match status" value="1"/>
</dbReference>
<feature type="domain" description="G-protein coupled receptors family 1 profile" evidence="6">
    <location>
        <begin position="60"/>
        <end position="333"/>
    </location>
</feature>
<keyword evidence="9" id="KW-1185">Reference proteome</keyword>
<dbReference type="PRINTS" id="PR00237">
    <property type="entry name" value="GPCRRHODOPSN"/>
</dbReference>
<dbReference type="GO" id="GO:0016020">
    <property type="term" value="C:membrane"/>
    <property type="evidence" value="ECO:0007669"/>
    <property type="project" value="UniProtKB-SubCell"/>
</dbReference>
<feature type="transmembrane region" description="Helical" evidence="5">
    <location>
        <begin position="119"/>
        <end position="141"/>
    </location>
</feature>
<feature type="transmembrane region" description="Helical" evidence="5">
    <location>
        <begin position="88"/>
        <end position="107"/>
    </location>
</feature>
<dbReference type="HOGENOM" id="CLU_009579_24_7_1"/>
<keyword evidence="3 5" id="KW-1133">Transmembrane helix</keyword>
<evidence type="ECO:0000256" key="4">
    <source>
        <dbReference type="ARBA" id="ARBA00023136"/>
    </source>
</evidence>
<feature type="transmembrane region" description="Helical" evidence="5">
    <location>
        <begin position="49"/>
        <end position="68"/>
    </location>
</feature>
<dbReference type="OrthoDB" id="6286129at2759"/>
<comment type="subcellular location">
    <subcellularLocation>
        <location evidence="1">Membrane</location>
    </subcellularLocation>
</comment>
<dbReference type="STRING" id="283909.R7URF8"/>
<dbReference type="Pfam" id="PF00001">
    <property type="entry name" value="7tm_1"/>
    <property type="match status" value="1"/>
</dbReference>
<dbReference type="AlphaFoldDB" id="R7URF8"/>
<dbReference type="InterPro" id="IPR000276">
    <property type="entry name" value="GPCR_Rhodpsn"/>
</dbReference>
<evidence type="ECO:0000313" key="8">
    <source>
        <dbReference type="EnsemblMetazoa" id="CapteP227407"/>
    </source>
</evidence>
<dbReference type="OMA" id="FRYFYYV"/>
<dbReference type="PROSITE" id="PS50262">
    <property type="entry name" value="G_PROTEIN_RECEP_F1_2"/>
    <property type="match status" value="1"/>
</dbReference>
<dbReference type="EnsemblMetazoa" id="CapteT227407">
    <property type="protein sequence ID" value="CapteP227407"/>
    <property type="gene ID" value="CapteG227407"/>
</dbReference>
<evidence type="ECO:0000256" key="1">
    <source>
        <dbReference type="ARBA" id="ARBA00004370"/>
    </source>
</evidence>
<dbReference type="CDD" id="cd14978">
    <property type="entry name" value="7tmA_FMRFamide_R-like"/>
    <property type="match status" value="1"/>
</dbReference>
<dbReference type="EMBL" id="KB298831">
    <property type="protein sequence ID" value="ELU08718.1"/>
    <property type="molecule type" value="Genomic_DNA"/>
</dbReference>
<dbReference type="EMBL" id="AMQN01006638">
    <property type="status" value="NOT_ANNOTATED_CDS"/>
    <property type="molecule type" value="Genomic_DNA"/>
</dbReference>
<feature type="transmembrane region" description="Helical" evidence="5">
    <location>
        <begin position="162"/>
        <end position="184"/>
    </location>
</feature>
<dbReference type="InterPro" id="IPR052954">
    <property type="entry name" value="GPCR-Ligand_Int"/>
</dbReference>
<evidence type="ECO:0000256" key="2">
    <source>
        <dbReference type="ARBA" id="ARBA00022692"/>
    </source>
</evidence>
<dbReference type="Proteomes" id="UP000014760">
    <property type="component" value="Unassembled WGS sequence"/>
</dbReference>
<feature type="transmembrane region" description="Helical" evidence="5">
    <location>
        <begin position="309"/>
        <end position="336"/>
    </location>
</feature>
<feature type="transmembrane region" description="Helical" evidence="5">
    <location>
        <begin position="269"/>
        <end position="289"/>
    </location>
</feature>
<feature type="transmembrane region" description="Helical" evidence="5">
    <location>
        <begin position="225"/>
        <end position="248"/>
    </location>
</feature>
<reference evidence="7 9" key="2">
    <citation type="journal article" date="2013" name="Nature">
        <title>Insights into bilaterian evolution from three spiralian genomes.</title>
        <authorList>
            <person name="Simakov O."/>
            <person name="Marletaz F."/>
            <person name="Cho S.J."/>
            <person name="Edsinger-Gonzales E."/>
            <person name="Havlak P."/>
            <person name="Hellsten U."/>
            <person name="Kuo D.H."/>
            <person name="Larsson T."/>
            <person name="Lv J."/>
            <person name="Arendt D."/>
            <person name="Savage R."/>
            <person name="Osoegawa K."/>
            <person name="de Jong P."/>
            <person name="Grimwood J."/>
            <person name="Chapman J.A."/>
            <person name="Shapiro H."/>
            <person name="Aerts A."/>
            <person name="Otillar R.P."/>
            <person name="Terry A.Y."/>
            <person name="Boore J.L."/>
            <person name="Grigoriev I.V."/>
            <person name="Lindberg D.R."/>
            <person name="Seaver E.C."/>
            <person name="Weisblat D.A."/>
            <person name="Putnam N.H."/>
            <person name="Rokhsar D.S."/>
        </authorList>
    </citation>
    <scope>NUCLEOTIDE SEQUENCE</scope>
    <source>
        <strain evidence="7 9">I ESC-2004</strain>
    </source>
</reference>
<evidence type="ECO:0000256" key="5">
    <source>
        <dbReference type="SAM" id="Phobius"/>
    </source>
</evidence>
<dbReference type="InterPro" id="IPR017452">
    <property type="entry name" value="GPCR_Rhodpsn_7TM"/>
</dbReference>
<keyword evidence="2 5" id="KW-0812">Transmembrane</keyword>
<keyword evidence="4 5" id="KW-0472">Membrane</keyword>
<sequence length="390" mass="44123">MDNTTTLCDVAAEQKALREHYAAVFANDSEVTDSQHGSIGSVVTGMERFTAFLCFFGLVGNILNVVVLSRKGSAVSMERMERAAHCSLLALAVSDLCFCLLMLLHTWMPESNEYLHRSFALYFSMYSDGLINTFLLTSTWLTVTMAMSRYLAICYPLRARQFIGMTFARASIILVFVACVLLNIPKYFTWRLSVDAVSYCAPVFYLENGALLQGRGAEQAYRWAYFSWAIFIPFVALAYCNLNLIRALRRSFRIRSSLQAGRTPSNIHLSNRITLIFVVIIILYLLTVIPGELLHFSRDTASRSLDGHLAFNLAIAFTNALQTLNFSSNFVLYSALNTQFRRQLCMLVRCQRRSRHRHSSSITASTRQVELSISEHALTTSFVQQNRSYV</sequence>
<dbReference type="Gene3D" id="1.20.1070.10">
    <property type="entry name" value="Rhodopsin 7-helix transmembrane proteins"/>
    <property type="match status" value="1"/>
</dbReference>
<proteinExistence type="predicted"/>
<protein>
    <recommendedName>
        <fullName evidence="6">G-protein coupled receptors family 1 profile domain-containing protein</fullName>
    </recommendedName>
</protein>
<dbReference type="PANTHER" id="PTHR46641">
    <property type="entry name" value="FMRFAMIDE RECEPTOR-RELATED"/>
    <property type="match status" value="1"/>
</dbReference>
<name>R7URF8_CAPTE</name>
<dbReference type="FunCoup" id="R7URF8">
    <property type="interactions" value="20"/>
</dbReference>
<reference evidence="8" key="3">
    <citation type="submission" date="2015-06" db="UniProtKB">
        <authorList>
            <consortium name="EnsemblMetazoa"/>
        </authorList>
    </citation>
    <scope>IDENTIFICATION</scope>
</reference>
<organism evidence="7">
    <name type="scientific">Capitella teleta</name>
    <name type="common">Polychaete worm</name>
    <dbReference type="NCBI Taxonomy" id="283909"/>
    <lineage>
        <taxon>Eukaryota</taxon>
        <taxon>Metazoa</taxon>
        <taxon>Spiralia</taxon>
        <taxon>Lophotrochozoa</taxon>
        <taxon>Annelida</taxon>
        <taxon>Polychaeta</taxon>
        <taxon>Sedentaria</taxon>
        <taxon>Scolecida</taxon>
        <taxon>Capitellidae</taxon>
        <taxon>Capitella</taxon>
    </lineage>
</organism>
<dbReference type="GO" id="GO:0004930">
    <property type="term" value="F:G protein-coupled receptor activity"/>
    <property type="evidence" value="ECO:0007669"/>
    <property type="project" value="InterPro"/>
</dbReference>
<evidence type="ECO:0000259" key="6">
    <source>
        <dbReference type="PROSITE" id="PS50262"/>
    </source>
</evidence>